<dbReference type="InterPro" id="IPR042189">
    <property type="entry name" value="RNA_pol_sigma_70_r1_1_sf"/>
</dbReference>
<evidence type="ECO:0000259" key="9">
    <source>
        <dbReference type="PROSITE" id="PS00715"/>
    </source>
</evidence>
<dbReference type="InterPro" id="IPR028630">
    <property type="entry name" value="Sigma70_RpoD"/>
</dbReference>
<evidence type="ECO:0000259" key="10">
    <source>
        <dbReference type="PROSITE" id="PS00716"/>
    </source>
</evidence>
<keyword evidence="1 6" id="KW-0963">Cytoplasm</keyword>
<feature type="region of interest" description="Sigma-70 factor domain-2" evidence="6">
    <location>
        <begin position="357"/>
        <end position="427"/>
    </location>
</feature>
<dbReference type="InterPro" id="IPR036388">
    <property type="entry name" value="WH-like_DNA-bd_sf"/>
</dbReference>
<dbReference type="NCBIfam" id="TIGR02393">
    <property type="entry name" value="RpoD_Cterm"/>
    <property type="match status" value="1"/>
</dbReference>
<comment type="similarity">
    <text evidence="6">Belongs to the sigma-70 factor family. RpoD/SigA subfamily.</text>
</comment>
<dbReference type="InterPro" id="IPR007127">
    <property type="entry name" value="RNA_pol_sigma_70_r1_1"/>
</dbReference>
<dbReference type="PANTHER" id="PTHR30603:SF60">
    <property type="entry name" value="RNA POLYMERASE SIGMA FACTOR RPOD"/>
    <property type="match status" value="1"/>
</dbReference>
<dbReference type="Proteomes" id="UP000245206">
    <property type="component" value="Unassembled WGS sequence"/>
</dbReference>
<feature type="region of interest" description="Sigma-70 factor domain-3" evidence="6">
    <location>
        <begin position="436"/>
        <end position="512"/>
    </location>
</feature>
<dbReference type="InterPro" id="IPR007630">
    <property type="entry name" value="RNA_pol_sigma70_r4"/>
</dbReference>
<dbReference type="Gene3D" id="1.10.220.120">
    <property type="entry name" value="Sigma-70 factor, region 1.1"/>
    <property type="match status" value="1"/>
</dbReference>
<dbReference type="OrthoDB" id="9809557at2"/>
<dbReference type="GO" id="GO:0016987">
    <property type="term" value="F:sigma factor activity"/>
    <property type="evidence" value="ECO:0007669"/>
    <property type="project" value="UniProtKB-UniRule"/>
</dbReference>
<organism evidence="11 12">
    <name type="scientific">Leptospira ellinghausenii</name>
    <dbReference type="NCBI Taxonomy" id="1917822"/>
    <lineage>
        <taxon>Bacteria</taxon>
        <taxon>Pseudomonadati</taxon>
        <taxon>Spirochaetota</taxon>
        <taxon>Spirochaetia</taxon>
        <taxon>Leptospirales</taxon>
        <taxon>Leptospiraceae</taxon>
        <taxon>Leptospira</taxon>
    </lineage>
</organism>
<dbReference type="PRINTS" id="PR00046">
    <property type="entry name" value="SIGMA70FCT"/>
</dbReference>
<comment type="subcellular location">
    <subcellularLocation>
        <location evidence="6">Cytoplasm</location>
    </subcellularLocation>
</comment>
<evidence type="ECO:0000256" key="4">
    <source>
        <dbReference type="ARBA" id="ARBA00023125"/>
    </source>
</evidence>
<feature type="region of interest" description="Sigma-70 factor domain-4" evidence="6">
    <location>
        <begin position="525"/>
        <end position="578"/>
    </location>
</feature>
<feature type="compositionally biased region" description="Basic and acidic residues" evidence="8">
    <location>
        <begin position="74"/>
        <end position="85"/>
    </location>
</feature>
<evidence type="ECO:0000256" key="8">
    <source>
        <dbReference type="SAM" id="MobiDB-lite"/>
    </source>
</evidence>
<dbReference type="Pfam" id="PF03979">
    <property type="entry name" value="Sigma70_r1_1"/>
    <property type="match status" value="1"/>
</dbReference>
<dbReference type="Pfam" id="PF00140">
    <property type="entry name" value="Sigma70_r1_2"/>
    <property type="match status" value="1"/>
</dbReference>
<dbReference type="PROSITE" id="PS00716">
    <property type="entry name" value="SIGMA70_2"/>
    <property type="match status" value="1"/>
</dbReference>
<keyword evidence="12" id="KW-1185">Reference proteome</keyword>
<dbReference type="Gene3D" id="1.10.10.10">
    <property type="entry name" value="Winged helix-like DNA-binding domain superfamily/Winged helix DNA-binding domain"/>
    <property type="match status" value="2"/>
</dbReference>
<dbReference type="CDD" id="cd06171">
    <property type="entry name" value="Sigma70_r4"/>
    <property type="match status" value="1"/>
</dbReference>
<dbReference type="HAMAP" id="MF_00963">
    <property type="entry name" value="Sigma70_RpoD_SigA"/>
    <property type="match status" value="1"/>
</dbReference>
<name>A0A2P2DB10_9LEPT</name>
<comment type="caution">
    <text evidence="11">The sequence shown here is derived from an EMBL/GenBank/DDBJ whole genome shotgun (WGS) entry which is preliminary data.</text>
</comment>
<dbReference type="InterPro" id="IPR013325">
    <property type="entry name" value="RNA_pol_sigma_r2"/>
</dbReference>
<dbReference type="AlphaFoldDB" id="A0A2P2DB10"/>
<feature type="coiled-coil region" evidence="7">
    <location>
        <begin position="194"/>
        <end position="238"/>
    </location>
</feature>
<dbReference type="NCBIfam" id="TIGR02937">
    <property type="entry name" value="sigma70-ECF"/>
    <property type="match status" value="1"/>
</dbReference>
<feature type="domain" description="RNA polymerase sigma-70" evidence="9">
    <location>
        <begin position="381"/>
        <end position="394"/>
    </location>
</feature>
<feature type="DNA-binding region" description="H-T-H motif" evidence="6">
    <location>
        <begin position="551"/>
        <end position="570"/>
    </location>
</feature>
<dbReference type="InterPro" id="IPR009042">
    <property type="entry name" value="RNA_pol_sigma70_r1_2"/>
</dbReference>
<proteinExistence type="inferred from homology"/>
<evidence type="ECO:0000313" key="11">
    <source>
        <dbReference type="EMBL" id="GBF41821.1"/>
    </source>
</evidence>
<feature type="region of interest" description="Disordered" evidence="8">
    <location>
        <begin position="67"/>
        <end position="96"/>
    </location>
</feature>
<dbReference type="InterPro" id="IPR013324">
    <property type="entry name" value="RNA_pol_sigma_r3/r4-like"/>
</dbReference>
<feature type="domain" description="RNA polymerase sigma-70" evidence="10">
    <location>
        <begin position="550"/>
        <end position="576"/>
    </location>
</feature>
<protein>
    <recommendedName>
        <fullName evidence="6">RNA polymerase sigma factor SigA</fullName>
    </recommendedName>
</protein>
<keyword evidence="7" id="KW-0175">Coiled coil</keyword>
<dbReference type="InterPro" id="IPR014284">
    <property type="entry name" value="RNA_pol_sigma-70_dom"/>
</dbReference>
<evidence type="ECO:0000256" key="6">
    <source>
        <dbReference type="HAMAP-Rule" id="MF_00963"/>
    </source>
</evidence>
<dbReference type="SUPFAM" id="SSF88946">
    <property type="entry name" value="Sigma2 domain of RNA polymerase sigma factors"/>
    <property type="match status" value="1"/>
</dbReference>
<dbReference type="FunFam" id="1.10.10.10:FF:000004">
    <property type="entry name" value="RNA polymerase sigma factor SigA"/>
    <property type="match status" value="1"/>
</dbReference>
<evidence type="ECO:0000256" key="1">
    <source>
        <dbReference type="ARBA" id="ARBA00022490"/>
    </source>
</evidence>
<feature type="short sequence motif" description="Interaction with polymerase core subunit RpoC" evidence="6">
    <location>
        <begin position="381"/>
        <end position="384"/>
    </location>
</feature>
<dbReference type="EMBL" id="BFAZ01000006">
    <property type="protein sequence ID" value="GBF41821.1"/>
    <property type="molecule type" value="Genomic_DNA"/>
</dbReference>
<dbReference type="Pfam" id="PF04542">
    <property type="entry name" value="Sigma70_r2"/>
    <property type="match status" value="1"/>
</dbReference>
<dbReference type="NCBIfam" id="NF004208">
    <property type="entry name" value="PRK05658.1"/>
    <property type="match status" value="1"/>
</dbReference>
<dbReference type="InterPro" id="IPR007627">
    <property type="entry name" value="RNA_pol_sigma70_r2"/>
</dbReference>
<dbReference type="GO" id="GO:0006352">
    <property type="term" value="P:DNA-templated transcription initiation"/>
    <property type="evidence" value="ECO:0007669"/>
    <property type="project" value="UniProtKB-UniRule"/>
</dbReference>
<reference evidence="12" key="1">
    <citation type="journal article" date="2019" name="Microbiol. Immunol.">
        <title>Molecular and phenotypic characterization of Leptospira johnsonii sp. nov., Leptospira ellinghausenii sp. nov. and Leptospira ryugenii sp. nov. isolated from soil and water in Japan.</title>
        <authorList>
            <person name="Masuzawa T."/>
            <person name="Saito M."/>
            <person name="Nakao R."/>
            <person name="Nikaido Y."/>
            <person name="Matsumoto M."/>
            <person name="Ogawa M."/>
            <person name="Yokoyama M."/>
            <person name="Hidaka Y."/>
            <person name="Tomita J."/>
            <person name="Sakakibara K."/>
            <person name="Suzuki K."/>
            <person name="Yasuda S."/>
            <person name="Sato H."/>
            <person name="Yamaguchi M."/>
            <person name="Yoshida S.I."/>
            <person name="Koizumi N."/>
            <person name="Kawamura Y."/>
        </authorList>
    </citation>
    <scope>NUCLEOTIDE SEQUENCE [LARGE SCALE GENOMIC DNA]</scope>
    <source>
        <strain evidence="12">E18</strain>
    </source>
</reference>
<dbReference type="Pfam" id="PF04539">
    <property type="entry name" value="Sigma70_r3"/>
    <property type="match status" value="1"/>
</dbReference>
<dbReference type="GO" id="GO:0005737">
    <property type="term" value="C:cytoplasm"/>
    <property type="evidence" value="ECO:0007669"/>
    <property type="project" value="UniProtKB-SubCell"/>
</dbReference>
<evidence type="ECO:0000256" key="5">
    <source>
        <dbReference type="ARBA" id="ARBA00023163"/>
    </source>
</evidence>
<comment type="function">
    <text evidence="6">Sigma factors are initiation factors that promote the attachment of RNA polymerase to specific initiation sites and are then released. This sigma factor is the primary sigma factor during exponential growth.</text>
</comment>
<keyword evidence="11" id="KW-0240">DNA-directed RNA polymerase</keyword>
<evidence type="ECO:0000313" key="12">
    <source>
        <dbReference type="Proteomes" id="UP000245206"/>
    </source>
</evidence>
<dbReference type="PROSITE" id="PS00715">
    <property type="entry name" value="SIGMA70_1"/>
    <property type="match status" value="1"/>
</dbReference>
<dbReference type="GO" id="GO:0003677">
    <property type="term" value="F:DNA binding"/>
    <property type="evidence" value="ECO:0007669"/>
    <property type="project" value="UniProtKB-UniRule"/>
</dbReference>
<keyword evidence="2 6" id="KW-0805">Transcription regulation</keyword>
<comment type="subunit">
    <text evidence="6">Interacts transiently with the RNA polymerase catalytic core.</text>
</comment>
<dbReference type="InterPro" id="IPR000943">
    <property type="entry name" value="RNA_pol_sigma70"/>
</dbReference>
<dbReference type="GeneID" id="93341417"/>
<dbReference type="InterPro" id="IPR050239">
    <property type="entry name" value="Sigma-70_RNA_pol_init_factors"/>
</dbReference>
<evidence type="ECO:0000256" key="3">
    <source>
        <dbReference type="ARBA" id="ARBA00023082"/>
    </source>
</evidence>
<dbReference type="PANTHER" id="PTHR30603">
    <property type="entry name" value="RNA POLYMERASE SIGMA FACTOR RPO"/>
    <property type="match status" value="1"/>
</dbReference>
<dbReference type="InterPro" id="IPR012760">
    <property type="entry name" value="RNA_pol_sigma_RpoD_C"/>
</dbReference>
<dbReference type="Pfam" id="PF04545">
    <property type="entry name" value="Sigma70_r4"/>
    <property type="match status" value="1"/>
</dbReference>
<evidence type="ECO:0000256" key="2">
    <source>
        <dbReference type="ARBA" id="ARBA00023015"/>
    </source>
</evidence>
<dbReference type="InterPro" id="IPR007624">
    <property type="entry name" value="RNA_pol_sigma70_r3"/>
</dbReference>
<dbReference type="GO" id="GO:0000428">
    <property type="term" value="C:DNA-directed RNA polymerase complex"/>
    <property type="evidence" value="ECO:0007669"/>
    <property type="project" value="UniProtKB-KW"/>
</dbReference>
<dbReference type="RefSeq" id="WP_100718534.1">
    <property type="nucleotide sequence ID" value="NZ_BFAZ01000006.1"/>
</dbReference>
<keyword evidence="4 6" id="KW-0238">DNA-binding</keyword>
<feature type="coiled-coil region" evidence="7">
    <location>
        <begin position="305"/>
        <end position="363"/>
    </location>
</feature>
<dbReference type="FunFam" id="1.10.601.10:FF:000001">
    <property type="entry name" value="RNA polymerase sigma factor SigA"/>
    <property type="match status" value="1"/>
</dbReference>
<keyword evidence="5 6" id="KW-0804">Transcription</keyword>
<sequence>MENLASLPEVQKIISIGKANREVSYDEINEILPDKILNSEKIDDVFTLLHEMGIEIVEEYSKKSLEESSSLTTTKEETTKETKEKPARKKRESSVSSSSEDPIRLYLKEIGKVSLISGETEVFLAKRIEKGEKIIEETILSSSILRQNFAKLIPKIKSKKIKVYDLVKVDKMYALNQEQADKLEKVFFENMELIQQDEKVLNESTNRIRKYSENSKKFKELKEKIDMSTGKIDEAIRKIGVSQKEIQKISQKIKSMVFRVKEIEKHFLKIKAKYGHDVREIKALNRFIEKNENLDEIEKMMGCDIDEVREVIKDIRNNERKLRRMEQEAGSPVGEIKDWGEKIIKGEREIAQAKRELVRANLRLVVSIAKRYANRGMHFFDLIQEGNIGLIRAVDKFEYKKGYKFSTYATWWIRQAITRAISDQARTIRVPVHMIEQVNKVIRETRLFVQEFGRDPSNDEIAERLGWPVQKVKAVKNVAREPISLEIPVGSEEDSELGDFIEDKEVISPLNSAASSILSEQIRQVLQTLPAREQKVIRMRFGLDDGYAQTLEEVGYQFKVTRERIRQIEAKALRRLRHPSRSKKLKDYID</sequence>
<accession>A0A2P2DB10</accession>
<dbReference type="Gene3D" id="1.10.601.10">
    <property type="entry name" value="RNA Polymerase Primary Sigma Factor"/>
    <property type="match status" value="1"/>
</dbReference>
<gene>
    <name evidence="11" type="primary">rpoD</name>
    <name evidence="6" type="synonym">sigA</name>
    <name evidence="11" type="ORF">LPTSP2_11030</name>
</gene>
<evidence type="ECO:0000256" key="7">
    <source>
        <dbReference type="SAM" id="Coils"/>
    </source>
</evidence>
<keyword evidence="3 6" id="KW-0731">Sigma factor</keyword>
<dbReference type="SUPFAM" id="SSF88659">
    <property type="entry name" value="Sigma3 and sigma4 domains of RNA polymerase sigma factors"/>
    <property type="match status" value="2"/>
</dbReference>